<keyword evidence="1" id="KW-1133">Transmembrane helix</keyword>
<dbReference type="AlphaFoldDB" id="A0A5A7S876"/>
<protein>
    <submittedName>
        <fullName evidence="2">ABC transporter permease</fullName>
    </submittedName>
</protein>
<feature type="transmembrane region" description="Helical" evidence="1">
    <location>
        <begin position="148"/>
        <end position="173"/>
    </location>
</feature>
<keyword evidence="1" id="KW-0472">Membrane</keyword>
<dbReference type="RefSeq" id="WP_149430887.1">
    <property type="nucleotide sequence ID" value="NZ_VLNY01000006.1"/>
</dbReference>
<reference evidence="2 3" key="1">
    <citation type="submission" date="2019-07" db="EMBL/GenBank/DDBJ databases">
        <title>Rhodococcus cavernicolus sp. nov., isolated from a cave.</title>
        <authorList>
            <person name="Lee S.D."/>
        </authorList>
    </citation>
    <scope>NUCLEOTIDE SEQUENCE [LARGE SCALE GENOMIC DNA]</scope>
    <source>
        <strain evidence="2 3">C1-24</strain>
    </source>
</reference>
<proteinExistence type="predicted"/>
<evidence type="ECO:0000313" key="3">
    <source>
        <dbReference type="Proteomes" id="UP000322244"/>
    </source>
</evidence>
<organism evidence="2 3">
    <name type="scientific">Antrihabitans cavernicola</name>
    <dbReference type="NCBI Taxonomy" id="2495913"/>
    <lineage>
        <taxon>Bacteria</taxon>
        <taxon>Bacillati</taxon>
        <taxon>Actinomycetota</taxon>
        <taxon>Actinomycetes</taxon>
        <taxon>Mycobacteriales</taxon>
        <taxon>Nocardiaceae</taxon>
        <taxon>Antrihabitans</taxon>
    </lineage>
</organism>
<dbReference type="Proteomes" id="UP000322244">
    <property type="component" value="Unassembled WGS sequence"/>
</dbReference>
<accession>A0A5A7S876</accession>
<feature type="transmembrane region" description="Helical" evidence="1">
    <location>
        <begin position="233"/>
        <end position="251"/>
    </location>
</feature>
<feature type="transmembrane region" description="Helical" evidence="1">
    <location>
        <begin position="102"/>
        <end position="128"/>
    </location>
</feature>
<feature type="transmembrane region" description="Helical" evidence="1">
    <location>
        <begin position="59"/>
        <end position="81"/>
    </location>
</feature>
<gene>
    <name evidence="2" type="ORF">FOY51_14060</name>
</gene>
<feature type="transmembrane region" description="Helical" evidence="1">
    <location>
        <begin position="18"/>
        <end position="39"/>
    </location>
</feature>
<feature type="transmembrane region" description="Helical" evidence="1">
    <location>
        <begin position="180"/>
        <end position="200"/>
    </location>
</feature>
<evidence type="ECO:0000313" key="2">
    <source>
        <dbReference type="EMBL" id="KAA0022126.1"/>
    </source>
</evidence>
<name>A0A5A7S876_9NOCA</name>
<keyword evidence="3" id="KW-1185">Reference proteome</keyword>
<dbReference type="EMBL" id="VLNY01000006">
    <property type="protein sequence ID" value="KAA0022126.1"/>
    <property type="molecule type" value="Genomic_DNA"/>
</dbReference>
<comment type="caution">
    <text evidence="2">The sequence shown here is derived from an EMBL/GenBank/DDBJ whole genome shotgun (WGS) entry which is preliminary data.</text>
</comment>
<keyword evidence="1" id="KW-0812">Transmembrane</keyword>
<dbReference type="OrthoDB" id="4336046at2"/>
<sequence length="256" mass="26967">MGVLAAERIKFTSVKSPWWCSLIIVILSLGLAGVMGWVGNQAVEHPDDSGGFPGLTPDVATSGVSGFGIMVLTIMAALVVTSEYRFGLIRTTFQATPKRSTVLVAKALIVGVYGAVLTTVLAFAAFFLSKAIANDQAGKSLVLSGGAAWRAIYGIPIYAFLCVVLAIAVGALLRQSAAAIALLLLWPLLIENLFGLFGTVGKNIQPFLPFLNGSHFLGSDSSVDFHWGPWGSLVYFAVFTGVVFGAAVLVVNRRDA</sequence>
<evidence type="ECO:0000256" key="1">
    <source>
        <dbReference type="SAM" id="Phobius"/>
    </source>
</evidence>